<reference evidence="2 3" key="1">
    <citation type="submission" date="2010-10" db="EMBL/GenBank/DDBJ databases">
        <title>Complete sequence of Frankia sp. EuI1c.</title>
        <authorList>
            <consortium name="US DOE Joint Genome Institute"/>
            <person name="Lucas S."/>
            <person name="Copeland A."/>
            <person name="Lapidus A."/>
            <person name="Cheng J.-F."/>
            <person name="Bruce D."/>
            <person name="Goodwin L."/>
            <person name="Pitluck S."/>
            <person name="Chertkov O."/>
            <person name="Detter J.C."/>
            <person name="Han C."/>
            <person name="Tapia R."/>
            <person name="Land M."/>
            <person name="Hauser L."/>
            <person name="Jeffries C."/>
            <person name="Kyrpides N."/>
            <person name="Ivanova N."/>
            <person name="Mikhailova N."/>
            <person name="Beauchemin N."/>
            <person name="Sen A."/>
            <person name="Sur S.A."/>
            <person name="Gtari M."/>
            <person name="Wall L."/>
            <person name="Tisa L."/>
            <person name="Woyke T."/>
        </authorList>
    </citation>
    <scope>NUCLEOTIDE SEQUENCE [LARGE SCALE GENOMIC DNA]</scope>
    <source>
        <strain evidence="3">DSM 45817 / CECT 9037 / EuI1c</strain>
    </source>
</reference>
<sequence>MAGVLDGVRVVEVSMWAMVPAAGAVLAEWGADVVKIESPDGDPVRALVTAGITPDGPRYTWEMWNRGKRAMALDLRHPDAQRIVHQLVAEADVFLTSILPAQRSGLGIDVASIRAANPAIIYAAGTGQGSRGPDADKGGYDGITFWARSGAAAATTTPGTDPVTLPAGAFGDATSGLVLAGGVAAALAKKARTGEGSIVEGSLLATAMWAMQMSITGAAAAGLDEMPRTSRNRPFNVLVNSYPTADGRWVSLCMLQADRFWPGFCAAIGRDDLAADPRFADAKARAANAEACVAELDATFLAEPLAVWRDRLATQDGQWDVLNTVSEVLRDPQVQANQFVHRVRYDGGHELSIVGSPVQFDGTPPTLRPAPEFGADTDAVLESLGWDTDAILEAKIKGAVV</sequence>
<proteinExistence type="predicted"/>
<dbReference type="InterPro" id="IPR050483">
    <property type="entry name" value="CoA-transferase_III_domain"/>
</dbReference>
<dbReference type="InterPro" id="IPR003673">
    <property type="entry name" value="CoA-Trfase_fam_III"/>
</dbReference>
<evidence type="ECO:0000313" key="2">
    <source>
        <dbReference type="EMBL" id="ADP80827.1"/>
    </source>
</evidence>
<dbReference type="Proteomes" id="UP000002484">
    <property type="component" value="Chromosome"/>
</dbReference>
<dbReference type="SUPFAM" id="SSF89796">
    <property type="entry name" value="CoA-transferase family III (CaiB/BaiF)"/>
    <property type="match status" value="1"/>
</dbReference>
<dbReference type="EMBL" id="CP002299">
    <property type="protein sequence ID" value="ADP80827.1"/>
    <property type="molecule type" value="Genomic_DNA"/>
</dbReference>
<organism evidence="2 3">
    <name type="scientific">Pseudofrankia inefficax (strain DSM 45817 / CECT 9037 / DDB 130130 / EuI1c)</name>
    <name type="common">Frankia inefficax</name>
    <dbReference type="NCBI Taxonomy" id="298654"/>
    <lineage>
        <taxon>Bacteria</taxon>
        <taxon>Bacillati</taxon>
        <taxon>Actinomycetota</taxon>
        <taxon>Actinomycetes</taxon>
        <taxon>Frankiales</taxon>
        <taxon>Frankiaceae</taxon>
        <taxon>Pseudofrankia</taxon>
    </lineage>
</organism>
<dbReference type="PANTHER" id="PTHR48207">
    <property type="entry name" value="SUCCINATE--HYDROXYMETHYLGLUTARATE COA-TRANSFERASE"/>
    <property type="match status" value="1"/>
</dbReference>
<evidence type="ECO:0000256" key="1">
    <source>
        <dbReference type="ARBA" id="ARBA00022679"/>
    </source>
</evidence>
<dbReference type="Gene3D" id="3.40.50.10540">
    <property type="entry name" value="Crotonobetainyl-coa:carnitine coa-transferase, domain 1"/>
    <property type="match status" value="1"/>
</dbReference>
<dbReference type="STRING" id="298654.FraEuI1c_2800"/>
<dbReference type="OrthoDB" id="9797653at2"/>
<gene>
    <name evidence="2" type="ordered locus">FraEuI1c_2800</name>
</gene>
<dbReference type="GO" id="GO:0008410">
    <property type="term" value="F:CoA-transferase activity"/>
    <property type="evidence" value="ECO:0007669"/>
    <property type="project" value="TreeGrafter"/>
</dbReference>
<dbReference type="PANTHER" id="PTHR48207:SF3">
    <property type="entry name" value="SUCCINATE--HYDROXYMETHYLGLUTARATE COA-TRANSFERASE"/>
    <property type="match status" value="1"/>
</dbReference>
<dbReference type="KEGG" id="fri:FraEuI1c_2800"/>
<evidence type="ECO:0000313" key="3">
    <source>
        <dbReference type="Proteomes" id="UP000002484"/>
    </source>
</evidence>
<dbReference type="RefSeq" id="WP_013423945.1">
    <property type="nucleotide sequence ID" value="NC_014666.1"/>
</dbReference>
<dbReference type="HOGENOM" id="CLU_033975_2_1_11"/>
<name>E3J7S3_PSEI1</name>
<dbReference type="AlphaFoldDB" id="E3J7S3"/>
<dbReference type="eggNOG" id="COG1804">
    <property type="taxonomic scope" value="Bacteria"/>
</dbReference>
<keyword evidence="3" id="KW-1185">Reference proteome</keyword>
<keyword evidence="1" id="KW-0808">Transferase</keyword>
<dbReference type="InParanoid" id="E3J7S3"/>
<dbReference type="InterPro" id="IPR023606">
    <property type="entry name" value="CoA-Trfase_III_dom_1_sf"/>
</dbReference>
<dbReference type="Pfam" id="PF02515">
    <property type="entry name" value="CoA_transf_3"/>
    <property type="match status" value="1"/>
</dbReference>
<protein>
    <submittedName>
        <fullName evidence="2">L-carnitine dehydratase/bile acid-inducible protein F</fullName>
    </submittedName>
</protein>
<dbReference type="Gene3D" id="3.30.1540.10">
    <property type="entry name" value="formyl-coa transferase, domain 3"/>
    <property type="match status" value="1"/>
</dbReference>
<dbReference type="InterPro" id="IPR044855">
    <property type="entry name" value="CoA-Trfase_III_dom3_sf"/>
</dbReference>
<accession>E3J7S3</accession>
<dbReference type="FunCoup" id="E3J7S3">
    <property type="interactions" value="106"/>
</dbReference>